<dbReference type="InterPro" id="IPR036881">
    <property type="entry name" value="Glyco_hydro_3_C_sf"/>
</dbReference>
<dbReference type="GO" id="GO:0008422">
    <property type="term" value="F:beta-glucosidase activity"/>
    <property type="evidence" value="ECO:0007669"/>
    <property type="project" value="UniProtKB-EC"/>
</dbReference>
<dbReference type="FunFam" id="2.60.40.10:FF:000757">
    <property type="entry name" value="Beta-glucosidase G"/>
    <property type="match status" value="1"/>
</dbReference>
<dbReference type="SUPFAM" id="SSF52279">
    <property type="entry name" value="Beta-D-glucan exohydrolase, C-terminal domain"/>
    <property type="match status" value="1"/>
</dbReference>
<dbReference type="InterPro" id="IPR050288">
    <property type="entry name" value="Cellulose_deg_GH3"/>
</dbReference>
<evidence type="ECO:0000256" key="6">
    <source>
        <dbReference type="ARBA" id="ARBA00022525"/>
    </source>
</evidence>
<dbReference type="InterPro" id="IPR001764">
    <property type="entry name" value="Glyco_hydro_3_N"/>
</dbReference>
<comment type="similarity">
    <text evidence="4">Belongs to the glycosyl hydrolase 3 family.</text>
</comment>
<evidence type="ECO:0000256" key="13">
    <source>
        <dbReference type="ARBA" id="ARBA00023326"/>
    </source>
</evidence>
<evidence type="ECO:0000256" key="3">
    <source>
        <dbReference type="ARBA" id="ARBA00004987"/>
    </source>
</evidence>
<evidence type="ECO:0000256" key="9">
    <source>
        <dbReference type="ARBA" id="ARBA00023001"/>
    </source>
</evidence>
<evidence type="ECO:0000313" key="17">
    <source>
        <dbReference type="Proteomes" id="UP000078340"/>
    </source>
</evidence>
<dbReference type="AlphaFoldDB" id="A0A179F7I1"/>
<feature type="compositionally biased region" description="Basic and acidic residues" evidence="14">
    <location>
        <begin position="327"/>
        <end position="341"/>
    </location>
</feature>
<dbReference type="Proteomes" id="UP000078340">
    <property type="component" value="Unassembled WGS sequence"/>
</dbReference>
<dbReference type="PANTHER" id="PTHR42715:SF28">
    <property type="entry name" value="BETA-GLUCOSIDASE L-RELATED"/>
    <property type="match status" value="1"/>
</dbReference>
<reference evidence="16 17" key="1">
    <citation type="submission" date="2016-02" db="EMBL/GenBank/DDBJ databases">
        <title>Biosynthesis of antibiotic leucinostatins and their inhibition on Phytophthora in bio-control Purpureocillium lilacinum.</title>
        <authorList>
            <person name="Wang G."/>
            <person name="Liu Z."/>
            <person name="Lin R."/>
            <person name="Li E."/>
            <person name="Mao Z."/>
            <person name="Ling J."/>
            <person name="Yin W."/>
            <person name="Xie B."/>
        </authorList>
    </citation>
    <scope>NUCLEOTIDE SEQUENCE [LARGE SCALE GENOMIC DNA]</scope>
    <source>
        <strain evidence="16">PLFJ-1</strain>
    </source>
</reference>
<dbReference type="SUPFAM" id="SSF51445">
    <property type="entry name" value="(Trans)glycosidases"/>
    <property type="match status" value="1"/>
</dbReference>
<evidence type="ECO:0000256" key="5">
    <source>
        <dbReference type="ARBA" id="ARBA00012744"/>
    </source>
</evidence>
<comment type="subcellular location">
    <subcellularLocation>
        <location evidence="2">Secreted</location>
    </subcellularLocation>
</comment>
<keyword evidence="7" id="KW-0732">Signal</keyword>
<name>A0A179F7I1_PURLI</name>
<keyword evidence="6" id="KW-0964">Secreted</keyword>
<dbReference type="Gene3D" id="2.60.40.10">
    <property type="entry name" value="Immunoglobulins"/>
    <property type="match status" value="1"/>
</dbReference>
<keyword evidence="8" id="KW-0378">Hydrolase</keyword>
<keyword evidence="11" id="KW-0119">Carbohydrate metabolism</keyword>
<dbReference type="EMBL" id="LSBI01000039">
    <property type="protein sequence ID" value="OAQ61290.1"/>
    <property type="molecule type" value="Genomic_DNA"/>
</dbReference>
<accession>A0A179F7I1</accession>
<feature type="domain" description="Fibronectin type III-like" evidence="15">
    <location>
        <begin position="544"/>
        <end position="614"/>
    </location>
</feature>
<comment type="caution">
    <text evidence="16">The sequence shown here is derived from an EMBL/GenBank/DDBJ whole genome shotgun (WGS) entry which is preliminary data.</text>
</comment>
<dbReference type="STRING" id="33203.A0A179F7I1"/>
<dbReference type="InterPro" id="IPR017853">
    <property type="entry name" value="GH"/>
</dbReference>
<dbReference type="SMART" id="SM01217">
    <property type="entry name" value="Fn3_like"/>
    <property type="match status" value="1"/>
</dbReference>
<evidence type="ECO:0000256" key="12">
    <source>
        <dbReference type="ARBA" id="ARBA00023295"/>
    </source>
</evidence>
<dbReference type="Pfam" id="PF00933">
    <property type="entry name" value="Glyco_hydro_3"/>
    <property type="match status" value="1"/>
</dbReference>
<comment type="pathway">
    <text evidence="3">Glycan metabolism; cellulose degradation.</text>
</comment>
<evidence type="ECO:0000256" key="2">
    <source>
        <dbReference type="ARBA" id="ARBA00004613"/>
    </source>
</evidence>
<comment type="catalytic activity">
    <reaction evidence="1">
        <text>Hydrolysis of terminal, non-reducing beta-D-glucosyl residues with release of beta-D-glucose.</text>
        <dbReference type="EC" id="3.2.1.21"/>
    </reaction>
</comment>
<dbReference type="Gene3D" id="3.40.50.1700">
    <property type="entry name" value="Glycoside hydrolase family 3 C-terminal domain"/>
    <property type="match status" value="1"/>
</dbReference>
<evidence type="ECO:0000256" key="1">
    <source>
        <dbReference type="ARBA" id="ARBA00000448"/>
    </source>
</evidence>
<organism evidence="16 17">
    <name type="scientific">Purpureocillium lilacinum</name>
    <name type="common">Paecilomyces lilacinus</name>
    <dbReference type="NCBI Taxonomy" id="33203"/>
    <lineage>
        <taxon>Eukaryota</taxon>
        <taxon>Fungi</taxon>
        <taxon>Dikarya</taxon>
        <taxon>Ascomycota</taxon>
        <taxon>Pezizomycotina</taxon>
        <taxon>Sordariomycetes</taxon>
        <taxon>Hypocreomycetidae</taxon>
        <taxon>Hypocreales</taxon>
        <taxon>Ophiocordycipitaceae</taxon>
        <taxon>Purpureocillium</taxon>
    </lineage>
</organism>
<keyword evidence="12" id="KW-0326">Glycosidase</keyword>
<keyword evidence="9" id="KW-0136">Cellulose degradation</keyword>
<dbReference type="Gene3D" id="3.20.20.300">
    <property type="entry name" value="Glycoside hydrolase, family 3, N-terminal domain"/>
    <property type="match status" value="1"/>
</dbReference>
<feature type="region of interest" description="Disordered" evidence="14">
    <location>
        <begin position="324"/>
        <end position="356"/>
    </location>
</feature>
<evidence type="ECO:0000259" key="15">
    <source>
        <dbReference type="SMART" id="SM01217"/>
    </source>
</evidence>
<evidence type="ECO:0000256" key="7">
    <source>
        <dbReference type="ARBA" id="ARBA00022729"/>
    </source>
</evidence>
<dbReference type="OMA" id="PFIDHEN"/>
<dbReference type="Pfam" id="PF14310">
    <property type="entry name" value="Fn3-like"/>
    <property type="match status" value="1"/>
</dbReference>
<dbReference type="GO" id="GO:0005576">
    <property type="term" value="C:extracellular region"/>
    <property type="evidence" value="ECO:0007669"/>
    <property type="project" value="UniProtKB-SubCell"/>
</dbReference>
<dbReference type="InterPro" id="IPR013783">
    <property type="entry name" value="Ig-like_fold"/>
</dbReference>
<gene>
    <name evidence="16" type="ORF">VFPFJ_11480</name>
</gene>
<dbReference type="Pfam" id="PF01915">
    <property type="entry name" value="Glyco_hydro_3_C"/>
    <property type="match status" value="1"/>
</dbReference>
<dbReference type="PANTHER" id="PTHR42715">
    <property type="entry name" value="BETA-GLUCOSIDASE"/>
    <property type="match status" value="1"/>
</dbReference>
<dbReference type="PRINTS" id="PR00133">
    <property type="entry name" value="GLHYDRLASE3"/>
</dbReference>
<dbReference type="GO" id="GO:0030245">
    <property type="term" value="P:cellulose catabolic process"/>
    <property type="evidence" value="ECO:0007669"/>
    <property type="project" value="UniProtKB-KW"/>
</dbReference>
<keyword evidence="10" id="KW-0325">Glycoprotein</keyword>
<evidence type="ECO:0000256" key="4">
    <source>
        <dbReference type="ARBA" id="ARBA00005336"/>
    </source>
</evidence>
<dbReference type="InterPro" id="IPR036962">
    <property type="entry name" value="Glyco_hydro_3_N_sf"/>
</dbReference>
<dbReference type="EC" id="3.2.1.21" evidence="5"/>
<evidence type="ECO:0000313" key="16">
    <source>
        <dbReference type="EMBL" id="OAQ61290.1"/>
    </source>
</evidence>
<sequence>MGTEAKAAGVHVQLGPVADGTGKIPTAGRAWEAFSPDPYLSGMAMASTINGMQAGGVQACAKHFIGFEQQLHCNTISSNIDDRTNHELYMWPFADAVKSGVTSVMCSYNKVNGTHSCENDQVLQGLLKTEVDFQGYVMSDWGAQHKTNESANAGMDMSMDNQGSKHWGTNLKSAISRFVFGGVAQSRLDDMVTRVLAGWYFVGQDQGSYPTWPRDIPNMPEHKTLARNMARDGIVLLKNDNNFLPLNPTKRLAIIGSDAENPVIMGGGSGSISNPPTVKPITALRETNTVVAESLNDKPQEGLAMAASNKADTAVVFISSWSGEWEGGEKSCDRQSLDPKRNSPPGSQCSDPRGSDYDGNKLVEAVCKAGKPTVVVIHSVGPIILETIETCPHVVAIVWAGLPGSECGNALVDVLFGHTSPSGRLPYTIAKNEGDYGTKIVTGDSDPFTEGLYVDYRHFENKGVISRYAFGHGLCTFQSLPRCRVRTDALQAYTNFSYSNLATSFTKNTADHATVVPGGLANLYDNVATVTAKIKNTGKVAGAEVAQLYIGLPSSAPPTPAKQLRGFQKLNLKSGEEGTATFKLRQKDLSYWDVGSQKWVMPNGKFNVYVGASSQDIRLNGTISAL</sequence>
<proteinExistence type="inferred from homology"/>
<protein>
    <recommendedName>
        <fullName evidence="5">beta-glucosidase</fullName>
        <ecNumber evidence="5">3.2.1.21</ecNumber>
    </recommendedName>
</protein>
<evidence type="ECO:0000256" key="14">
    <source>
        <dbReference type="SAM" id="MobiDB-lite"/>
    </source>
</evidence>
<evidence type="ECO:0000256" key="10">
    <source>
        <dbReference type="ARBA" id="ARBA00023180"/>
    </source>
</evidence>
<evidence type="ECO:0000256" key="8">
    <source>
        <dbReference type="ARBA" id="ARBA00022801"/>
    </source>
</evidence>
<dbReference type="InterPro" id="IPR002772">
    <property type="entry name" value="Glyco_hydro_3_C"/>
</dbReference>
<evidence type="ECO:0000256" key="11">
    <source>
        <dbReference type="ARBA" id="ARBA00023277"/>
    </source>
</evidence>
<dbReference type="InterPro" id="IPR026891">
    <property type="entry name" value="Fn3-like"/>
</dbReference>
<keyword evidence="13" id="KW-0624">Polysaccharide degradation</keyword>